<evidence type="ECO:0000259" key="10">
    <source>
        <dbReference type="PROSITE" id="PS50011"/>
    </source>
</evidence>
<evidence type="ECO:0000256" key="4">
    <source>
        <dbReference type="ARBA" id="ARBA00022777"/>
    </source>
</evidence>
<evidence type="ECO:0000256" key="1">
    <source>
        <dbReference type="ARBA" id="ARBA00022527"/>
    </source>
</evidence>
<dbReference type="InterPro" id="IPR002913">
    <property type="entry name" value="START_lipid-bd_dom"/>
</dbReference>
<feature type="transmembrane region" description="Helical" evidence="9">
    <location>
        <begin position="1331"/>
        <end position="1353"/>
    </location>
</feature>
<evidence type="ECO:0000256" key="2">
    <source>
        <dbReference type="ARBA" id="ARBA00022679"/>
    </source>
</evidence>
<keyword evidence="7" id="KW-0175">Coiled coil</keyword>
<evidence type="ECO:0000313" key="11">
    <source>
        <dbReference type="EMBL" id="GMH79354.1"/>
    </source>
</evidence>
<dbReference type="PROSITE" id="PS50011">
    <property type="entry name" value="PROTEIN_KINASE_DOM"/>
    <property type="match status" value="1"/>
</dbReference>
<dbReference type="InterPro" id="IPR008271">
    <property type="entry name" value="Ser/Thr_kinase_AS"/>
</dbReference>
<dbReference type="InterPro" id="IPR011009">
    <property type="entry name" value="Kinase-like_dom_sf"/>
</dbReference>
<feature type="domain" description="Protein kinase" evidence="10">
    <location>
        <begin position="178"/>
        <end position="452"/>
    </location>
</feature>
<dbReference type="GO" id="GO:0004674">
    <property type="term" value="F:protein serine/threonine kinase activity"/>
    <property type="evidence" value="ECO:0007669"/>
    <property type="project" value="UniProtKB-KW"/>
</dbReference>
<reference evidence="12" key="1">
    <citation type="journal article" date="2023" name="Commun. Biol.">
        <title>Genome analysis of Parmales, the sister group of diatoms, reveals the evolutionary specialization of diatoms from phago-mixotrophs to photoautotrophs.</title>
        <authorList>
            <person name="Ban H."/>
            <person name="Sato S."/>
            <person name="Yoshikawa S."/>
            <person name="Yamada K."/>
            <person name="Nakamura Y."/>
            <person name="Ichinomiya M."/>
            <person name="Sato N."/>
            <person name="Blanc-Mathieu R."/>
            <person name="Endo H."/>
            <person name="Kuwata A."/>
            <person name="Ogata H."/>
        </authorList>
    </citation>
    <scope>NUCLEOTIDE SEQUENCE [LARGE SCALE GENOMIC DNA]</scope>
</reference>
<evidence type="ECO:0000256" key="9">
    <source>
        <dbReference type="SAM" id="Phobius"/>
    </source>
</evidence>
<keyword evidence="3 6" id="KW-0547">Nucleotide-binding</keyword>
<sequence>MFSLALSRHDCNTENEDDSWKQIENSLRRRLDIKEVRGRTSTGADSPPWLQDAIRDQSNDTRVYSFSAIAVPRVGDSDEDDSGSQESRELRKEIAKLREQNRGLQTQLKDAVSSVKTFHSQQRKLYDGFKILRSKYDDLKADSAVTMWEYIPSKIKGFEELGETNISIFESSTRIGDYTIGELLGEGQFADVKLATSSKSSRKLAVKIMRKDRVHSVQALKRIHNEIAVLRKADHENIVKFHDVILSTKYVYLFVEQGGDDLLDFFDKHLKGVDHRTAREIILGITLPIAYLHDMQICHRDLKPENVLLKIVRGKEIQSADIQICDFGLCCQKVKPHSRSLSEFCGSPGFFAPEMVLGGGKYNGLAVDVWSIGCILLELTLGHDVFCKSWMSAYDFEIIQRPSAFEDSIHEAVENLNLDSMNAHMEDFIKQLLVIDPECRASSESLLECAWFEDHHMVGKKRRFQSESMQSIDLETKMVHISDFKTDGDGSEPNSPIFAFGLADEDGEGVGSMPVPMPMAEAKSDGSIMDIVQSGNGMASSYNSSDNDLAALSSAKSRIMNTSSPNAAEAKADGRSRQDSAMSSTSSNAGGNKGKVEATTDKFNNSLSLRARRHFGSQGISVNTEVAKKYSSVARVTGQSAIRREERDGGDSGSPLLNEMSAPRPCFSFRPWTIPWTNFKPMFSSVKYLKGFYNLRDGDIFMKSKFTVRGDHSRVAARMVNYYLKCINPAYGTLKEAGQTDTGEYLEVLNSHSAIYHQEYNLPFPLSNREFISNIIWKRQSEKSVVVSYKPMNTHPKAEEKDAGQWIRGLIHGAYHITQLDDEHTEVEWGMHINFGGSLHKAIVNGMIIPNNNRIVTHLQAYFTCSLTLDDLKKEDGKLLGEVLVNQIKRSRVRGVKRSEAVDEFLYISLAMRELLPKFPWLRSLLHELSLNRIKTAGKVGGVGLSEVSNGDAMNLAKELGTIILSSTEAAAAVDQWITQNPILGDLKREHEWVRGFFVVFAQYNLSTSTLGLKLRVFGGALLSMIDLFTDVYMTVVYLNTNGQEGYGRINAILIGVTMMFQIFVAYIQNRKQFWCFVQDTVVVLIGFKPALDAYRVGAGLDKQDHHLLPPLQEMTVGKGIEAVFEAIPSSIIQIFALLLAKDKNLDALFSILISAATLGFTSAMTNYDWDTSPTNRSSCPMFYGYVPDKTLPRAMCFLSMMSLSFAHVLLLTFSCALLAAMNVNWLLYYLAADMAFFFLYKMMRGDFYYFLNLNGGVRVYGAVLERFAIKVIVSFTLMIQLRHPNEVGGLPFLCTLLLSVCGAMASSYLYVAYYTPEDGDEGLKISNTDLYMTLVSLFSIWLLSAIIFVTSIKKEYLHTFYSTQISKEYHEKFFSSLGETQDFEKSAILLTHPSIYSPFSDKIKVWTHDNWKQWETLKPDWFTETWIKSIEREFIPYEYRVKYGQTGLKRDGTMGRCTFVGMREKSRIRNWGGGSKVHLKS</sequence>
<feature type="transmembrane region" description="Helical" evidence="9">
    <location>
        <begin position="1050"/>
        <end position="1068"/>
    </location>
</feature>
<organism evidence="11 12">
    <name type="scientific">Triparma laevis f. inornata</name>
    <dbReference type="NCBI Taxonomy" id="1714386"/>
    <lineage>
        <taxon>Eukaryota</taxon>
        <taxon>Sar</taxon>
        <taxon>Stramenopiles</taxon>
        <taxon>Ochrophyta</taxon>
        <taxon>Bolidophyceae</taxon>
        <taxon>Parmales</taxon>
        <taxon>Triparmaceae</taxon>
        <taxon>Triparma</taxon>
    </lineage>
</organism>
<keyword evidence="9" id="KW-0812">Transmembrane</keyword>
<evidence type="ECO:0000313" key="12">
    <source>
        <dbReference type="Proteomes" id="UP001162640"/>
    </source>
</evidence>
<feature type="compositionally biased region" description="Polar residues" evidence="8">
    <location>
        <begin position="579"/>
        <end position="590"/>
    </location>
</feature>
<dbReference type="PROSITE" id="PS00108">
    <property type="entry name" value="PROTEIN_KINASE_ST"/>
    <property type="match status" value="1"/>
</dbReference>
<dbReference type="PROSITE" id="PS00107">
    <property type="entry name" value="PROTEIN_KINASE_ATP"/>
    <property type="match status" value="1"/>
</dbReference>
<feature type="transmembrane region" description="Helical" evidence="9">
    <location>
        <begin position="1017"/>
        <end position="1038"/>
    </location>
</feature>
<dbReference type="Proteomes" id="UP001162640">
    <property type="component" value="Unassembled WGS sequence"/>
</dbReference>
<feature type="region of interest" description="Disordered" evidence="8">
    <location>
        <begin position="638"/>
        <end position="657"/>
    </location>
</feature>
<accession>A0A9W7EFL6</accession>
<keyword evidence="1" id="KW-0723">Serine/threonine-protein kinase</keyword>
<dbReference type="EMBL" id="BLQM01000264">
    <property type="protein sequence ID" value="GMH79354.1"/>
    <property type="molecule type" value="Genomic_DNA"/>
</dbReference>
<proteinExistence type="predicted"/>
<dbReference type="Gene3D" id="1.10.510.10">
    <property type="entry name" value="Transferase(Phosphotransferase) domain 1"/>
    <property type="match status" value="1"/>
</dbReference>
<feature type="coiled-coil region" evidence="7">
    <location>
        <begin position="87"/>
        <end position="114"/>
    </location>
</feature>
<dbReference type="InterPro" id="IPR017441">
    <property type="entry name" value="Protein_kinase_ATP_BS"/>
</dbReference>
<feature type="transmembrane region" description="Helical" evidence="9">
    <location>
        <begin position="1148"/>
        <end position="1168"/>
    </location>
</feature>
<dbReference type="GO" id="GO:0005737">
    <property type="term" value="C:cytoplasm"/>
    <property type="evidence" value="ECO:0007669"/>
    <property type="project" value="TreeGrafter"/>
</dbReference>
<dbReference type="SMART" id="SM00220">
    <property type="entry name" value="S_TKc"/>
    <property type="match status" value="1"/>
</dbReference>
<keyword evidence="2" id="KW-0808">Transferase</keyword>
<dbReference type="Gene3D" id="3.30.530.20">
    <property type="match status" value="1"/>
</dbReference>
<evidence type="ECO:0000256" key="6">
    <source>
        <dbReference type="PROSITE-ProRule" id="PRU10141"/>
    </source>
</evidence>
<dbReference type="GO" id="GO:0005524">
    <property type="term" value="F:ATP binding"/>
    <property type="evidence" value="ECO:0007669"/>
    <property type="project" value="UniProtKB-UniRule"/>
</dbReference>
<gene>
    <name evidence="11" type="ORF">TL16_g08116</name>
</gene>
<protein>
    <recommendedName>
        <fullName evidence="10">Protein kinase domain-containing protein</fullName>
    </recommendedName>
</protein>
<dbReference type="SUPFAM" id="SSF56112">
    <property type="entry name" value="Protein kinase-like (PK-like)"/>
    <property type="match status" value="1"/>
</dbReference>
<dbReference type="GO" id="GO:0035556">
    <property type="term" value="P:intracellular signal transduction"/>
    <property type="evidence" value="ECO:0007669"/>
    <property type="project" value="TreeGrafter"/>
</dbReference>
<keyword evidence="9" id="KW-1133">Transmembrane helix</keyword>
<dbReference type="InterPro" id="IPR000719">
    <property type="entry name" value="Prot_kinase_dom"/>
</dbReference>
<dbReference type="Pfam" id="PF01852">
    <property type="entry name" value="START"/>
    <property type="match status" value="1"/>
</dbReference>
<evidence type="ECO:0000256" key="3">
    <source>
        <dbReference type="ARBA" id="ARBA00022741"/>
    </source>
</evidence>
<comment type="caution">
    <text evidence="11">The sequence shown here is derived from an EMBL/GenBank/DDBJ whole genome shotgun (WGS) entry which is preliminary data.</text>
</comment>
<evidence type="ECO:0000256" key="8">
    <source>
        <dbReference type="SAM" id="MobiDB-lite"/>
    </source>
</evidence>
<feature type="binding site" evidence="6">
    <location>
        <position position="207"/>
    </location>
    <ligand>
        <name>ATP</name>
        <dbReference type="ChEBI" id="CHEBI:30616"/>
    </ligand>
</feature>
<feature type="region of interest" description="Disordered" evidence="8">
    <location>
        <begin position="560"/>
        <end position="598"/>
    </location>
</feature>
<dbReference type="GO" id="GO:0008289">
    <property type="term" value="F:lipid binding"/>
    <property type="evidence" value="ECO:0007669"/>
    <property type="project" value="InterPro"/>
</dbReference>
<evidence type="ECO:0000256" key="5">
    <source>
        <dbReference type="ARBA" id="ARBA00022840"/>
    </source>
</evidence>
<evidence type="ECO:0000256" key="7">
    <source>
        <dbReference type="SAM" id="Coils"/>
    </source>
</evidence>
<dbReference type="PANTHER" id="PTHR24346:SF82">
    <property type="entry name" value="KP78A-RELATED"/>
    <property type="match status" value="1"/>
</dbReference>
<dbReference type="PANTHER" id="PTHR24346">
    <property type="entry name" value="MAP/MICROTUBULE AFFINITY-REGULATING KINASE"/>
    <property type="match status" value="1"/>
</dbReference>
<feature type="transmembrane region" description="Helical" evidence="9">
    <location>
        <begin position="1289"/>
        <end position="1311"/>
    </location>
</feature>
<feature type="transmembrane region" description="Helical" evidence="9">
    <location>
        <begin position="1198"/>
        <end position="1220"/>
    </location>
</feature>
<dbReference type="InterPro" id="IPR023393">
    <property type="entry name" value="START-like_dom_sf"/>
</dbReference>
<dbReference type="SUPFAM" id="SSF55961">
    <property type="entry name" value="Bet v1-like"/>
    <property type="match status" value="1"/>
</dbReference>
<keyword evidence="9" id="KW-0472">Membrane</keyword>
<dbReference type="FunFam" id="3.30.200.20:FF:000042">
    <property type="entry name" value="Aurora kinase A"/>
    <property type="match status" value="1"/>
</dbReference>
<keyword evidence="4" id="KW-0418">Kinase</keyword>
<dbReference type="Pfam" id="PF00069">
    <property type="entry name" value="Pkinase"/>
    <property type="match status" value="1"/>
</dbReference>
<name>A0A9W7EFL6_9STRA</name>
<keyword evidence="5 6" id="KW-0067">ATP-binding</keyword>
<feature type="transmembrane region" description="Helical" evidence="9">
    <location>
        <begin position="1123"/>
        <end position="1141"/>
    </location>
</feature>